<dbReference type="InterPro" id="IPR025992">
    <property type="entry name" value="Haem-bd"/>
</dbReference>
<dbReference type="AlphaFoldDB" id="A0A1G7PYC7"/>
<dbReference type="SMART" id="SM01235">
    <property type="entry name" value="Haem_bd"/>
    <property type="match status" value="1"/>
</dbReference>
<accession>A0A1G7PYC7</accession>
<proteinExistence type="predicted"/>
<evidence type="ECO:0000259" key="1">
    <source>
        <dbReference type="SMART" id="SM01235"/>
    </source>
</evidence>
<organism evidence="2 3">
    <name type="scientific">Mucilaginibacter gossypii</name>
    <dbReference type="NCBI Taxonomy" id="551996"/>
    <lineage>
        <taxon>Bacteria</taxon>
        <taxon>Pseudomonadati</taxon>
        <taxon>Bacteroidota</taxon>
        <taxon>Sphingobacteriia</taxon>
        <taxon>Sphingobacteriales</taxon>
        <taxon>Sphingobacteriaceae</taxon>
        <taxon>Mucilaginibacter</taxon>
    </lineage>
</organism>
<dbReference type="RefSeq" id="WP_091162885.1">
    <property type="nucleotide sequence ID" value="NZ_FNCG01000001.1"/>
</dbReference>
<evidence type="ECO:0000313" key="2">
    <source>
        <dbReference type="EMBL" id="SDF91223.1"/>
    </source>
</evidence>
<dbReference type="STRING" id="551996.SAMN05192573_101714"/>
<feature type="domain" description="Haem-binding" evidence="1">
    <location>
        <begin position="12"/>
        <end position="147"/>
    </location>
</feature>
<dbReference type="EMBL" id="FNCG01000001">
    <property type="protein sequence ID" value="SDF91223.1"/>
    <property type="molecule type" value="Genomic_DNA"/>
</dbReference>
<keyword evidence="3" id="KW-1185">Reference proteome</keyword>
<name>A0A1G7PYC7_9SPHI</name>
<sequence>MKAIKKILLALLVILVAIQFIHPKKNISSGPYANGIDKHYTVPKDVQAVLKRSCYDCHSNNTYYPWYNNIQPVAWLLAHDVNEGKEEINFDEFNNYSLSQKRHKLSDLSKEVKEGEMPMSIYTVIHRNAVLSQVEKQRLITWADSLKGTLN</sequence>
<protein>
    <submittedName>
        <fullName evidence="2">Haem-binding domain-containing protein</fullName>
    </submittedName>
</protein>
<gene>
    <name evidence="2" type="ORF">SAMN05192573_101714</name>
</gene>
<evidence type="ECO:0000313" key="3">
    <source>
        <dbReference type="Proteomes" id="UP000199705"/>
    </source>
</evidence>
<dbReference type="Proteomes" id="UP000199705">
    <property type="component" value="Unassembled WGS sequence"/>
</dbReference>
<dbReference type="Pfam" id="PF14376">
    <property type="entry name" value="Haem_bd"/>
    <property type="match status" value="1"/>
</dbReference>
<reference evidence="3" key="1">
    <citation type="submission" date="2016-10" db="EMBL/GenBank/DDBJ databases">
        <authorList>
            <person name="Varghese N."/>
            <person name="Submissions S."/>
        </authorList>
    </citation>
    <scope>NUCLEOTIDE SEQUENCE [LARGE SCALE GENOMIC DNA]</scope>
    <source>
        <strain evidence="3">Gh-67</strain>
    </source>
</reference>